<keyword evidence="2" id="KW-1185">Reference proteome</keyword>
<dbReference type="EMBL" id="JACHNY010000006">
    <property type="protein sequence ID" value="MBB4618814.1"/>
    <property type="molecule type" value="Genomic_DNA"/>
</dbReference>
<name>A0A7W7EZ80_9SPHN</name>
<accession>A0A7W7EZ80</accession>
<comment type="caution">
    <text evidence="1">The sequence shown here is derived from an EMBL/GenBank/DDBJ whole genome shotgun (WGS) entry which is preliminary data.</text>
</comment>
<dbReference type="AlphaFoldDB" id="A0A7W7EZ80"/>
<proteinExistence type="predicted"/>
<evidence type="ECO:0000313" key="1">
    <source>
        <dbReference type="EMBL" id="MBB4618814.1"/>
    </source>
</evidence>
<dbReference type="Proteomes" id="UP000574769">
    <property type="component" value="Unassembled WGS sequence"/>
</dbReference>
<protein>
    <submittedName>
        <fullName evidence="1">Uncharacterized protein</fullName>
    </submittedName>
</protein>
<gene>
    <name evidence="1" type="ORF">GGQ96_002960</name>
</gene>
<organism evidence="1 2">
    <name type="scientific">Sphingomonas abaci</name>
    <dbReference type="NCBI Taxonomy" id="237611"/>
    <lineage>
        <taxon>Bacteria</taxon>
        <taxon>Pseudomonadati</taxon>
        <taxon>Pseudomonadota</taxon>
        <taxon>Alphaproteobacteria</taxon>
        <taxon>Sphingomonadales</taxon>
        <taxon>Sphingomonadaceae</taxon>
        <taxon>Sphingomonas</taxon>
    </lineage>
</organism>
<evidence type="ECO:0000313" key="2">
    <source>
        <dbReference type="Proteomes" id="UP000574769"/>
    </source>
</evidence>
<sequence length="43" mass="4735">MGMFFARVNQPCAIFAWSIARPAVPRRRKAASLSTLGDESPAR</sequence>
<reference evidence="1 2" key="1">
    <citation type="submission" date="2020-08" db="EMBL/GenBank/DDBJ databases">
        <title>Genomic Encyclopedia of Type Strains, Phase IV (KMG-IV): sequencing the most valuable type-strain genomes for metagenomic binning, comparative biology and taxonomic classification.</title>
        <authorList>
            <person name="Goeker M."/>
        </authorList>
    </citation>
    <scope>NUCLEOTIDE SEQUENCE [LARGE SCALE GENOMIC DNA]</scope>
    <source>
        <strain evidence="1 2">DSM 15867</strain>
    </source>
</reference>